<dbReference type="RefSeq" id="WP_188980895.1">
    <property type="nucleotide sequence ID" value="NZ_BMPG01000007.1"/>
</dbReference>
<gene>
    <name evidence="1" type="ORF">GCM10009039_33160</name>
</gene>
<accession>A0A830FP51</accession>
<reference evidence="1" key="1">
    <citation type="journal article" date="2014" name="Int. J. Syst. Evol. Microbiol.">
        <title>Complete genome sequence of Corynebacterium casei LMG S-19264T (=DSM 44701T), isolated from a smear-ripened cheese.</title>
        <authorList>
            <consortium name="US DOE Joint Genome Institute (JGI-PGF)"/>
            <person name="Walter F."/>
            <person name="Albersmeier A."/>
            <person name="Kalinowski J."/>
            <person name="Ruckert C."/>
        </authorList>
    </citation>
    <scope>NUCLEOTIDE SEQUENCE</scope>
    <source>
        <strain evidence="1">JCM 19596</strain>
    </source>
</reference>
<dbReference type="EMBL" id="BMPG01000007">
    <property type="protein sequence ID" value="GGL72556.1"/>
    <property type="molecule type" value="Genomic_DNA"/>
</dbReference>
<dbReference type="Pfam" id="PF23956">
    <property type="entry name" value="DUF7285"/>
    <property type="match status" value="1"/>
</dbReference>
<evidence type="ECO:0000313" key="1">
    <source>
        <dbReference type="EMBL" id="GGL72556.1"/>
    </source>
</evidence>
<sequence>MRRSSDSAQTEPLAALVAVLAVVAAVGTYATVYGRALPGQATAQPTATLDHVADEITAGGVARPAKLANLERSAGLSLNVTLRAATRAWSVGPRPPRDAPAAARPLPVRTGGRVAFGRLRVVVWT</sequence>
<dbReference type="InterPro" id="IPR055709">
    <property type="entry name" value="DUF7285"/>
</dbReference>
<evidence type="ECO:0000313" key="2">
    <source>
        <dbReference type="Proteomes" id="UP000607197"/>
    </source>
</evidence>
<reference evidence="1" key="2">
    <citation type="submission" date="2020-09" db="EMBL/GenBank/DDBJ databases">
        <authorList>
            <person name="Sun Q."/>
            <person name="Ohkuma M."/>
        </authorList>
    </citation>
    <scope>NUCLEOTIDE SEQUENCE</scope>
    <source>
        <strain evidence="1">JCM 19596</strain>
    </source>
</reference>
<keyword evidence="2" id="KW-1185">Reference proteome</keyword>
<dbReference type="AlphaFoldDB" id="A0A830FP51"/>
<proteinExistence type="predicted"/>
<name>A0A830FP51_9EURY</name>
<organism evidence="1 2">
    <name type="scientific">Halocalculus aciditolerans</name>
    <dbReference type="NCBI Taxonomy" id="1383812"/>
    <lineage>
        <taxon>Archaea</taxon>
        <taxon>Methanobacteriati</taxon>
        <taxon>Methanobacteriota</taxon>
        <taxon>Stenosarchaea group</taxon>
        <taxon>Halobacteria</taxon>
        <taxon>Halobacteriales</taxon>
        <taxon>Halobacteriaceae</taxon>
        <taxon>Halocalculus</taxon>
    </lineage>
</organism>
<comment type="caution">
    <text evidence="1">The sequence shown here is derived from an EMBL/GenBank/DDBJ whole genome shotgun (WGS) entry which is preliminary data.</text>
</comment>
<protein>
    <submittedName>
        <fullName evidence="1">Uncharacterized protein</fullName>
    </submittedName>
</protein>
<dbReference type="Proteomes" id="UP000607197">
    <property type="component" value="Unassembled WGS sequence"/>
</dbReference>